<sequence length="455" mass="49658">MGAVSWSSEIDRPEDRHRIMMRRGSLDQSQARAVLSAPLTINSVTLPNRIVMGPMAANSPEPDGRPGDQTVAFFERRARGGVGMIIAGGVNSTRRSYEETWFRPLLRLETDEFLPEFRKVADAVHAHDIPLIAEIMPGFGRMGVPGKTRPIISASPMNVVIPEQNFPNGVIVPGGRSTPVPDEASIAEIEAFEQEMILTAERAMRAGWDGVEVAAHMSYFASSFLSPRTNWRTDRYGGSVENRARFLVNIVAGIRRKLGNHFVVGLRIIANDYMEPSPGPEGFAAIAKKVEEAGIDYVALSTGCYERMADSAPMVDGALIDSGDAMIFKKALSVPVLLQGLHDPMNAARAIAEGHGDAVMLARQMLADPDYARKATDGDFEKIVRCDRGNYCMRRLVLGMPIRCKLNPQMGRESRRGAVPPPDRLIKAPIEQAVLAATGSPTLMGIAGKFVRKSH</sequence>
<evidence type="ECO:0000256" key="4">
    <source>
        <dbReference type="ARBA" id="ARBA00022643"/>
    </source>
</evidence>
<evidence type="ECO:0000259" key="9">
    <source>
        <dbReference type="Pfam" id="PF00724"/>
    </source>
</evidence>
<dbReference type="InterPro" id="IPR051793">
    <property type="entry name" value="NADH:flavin_oxidoreductase"/>
</dbReference>
<evidence type="ECO:0000256" key="7">
    <source>
        <dbReference type="ARBA" id="ARBA00023004"/>
    </source>
</evidence>
<keyword evidence="6" id="KW-0560">Oxidoreductase</keyword>
<protein>
    <submittedName>
        <fullName evidence="10">NADH:flavin oxidoreductase/NADH oxidase</fullName>
    </submittedName>
</protein>
<keyword evidence="5" id="KW-0479">Metal-binding</keyword>
<keyword evidence="8" id="KW-0411">Iron-sulfur</keyword>
<name>A0A9J9HAT3_RHIWR</name>
<dbReference type="SUPFAM" id="SSF51395">
    <property type="entry name" value="FMN-linked oxidoreductases"/>
    <property type="match status" value="1"/>
</dbReference>
<comment type="cofactor">
    <cofactor evidence="2">
        <name>[4Fe-4S] cluster</name>
        <dbReference type="ChEBI" id="CHEBI:49883"/>
    </cofactor>
</comment>
<evidence type="ECO:0000256" key="6">
    <source>
        <dbReference type="ARBA" id="ARBA00023002"/>
    </source>
</evidence>
<dbReference type="GO" id="GO:0010181">
    <property type="term" value="F:FMN binding"/>
    <property type="evidence" value="ECO:0007669"/>
    <property type="project" value="InterPro"/>
</dbReference>
<reference evidence="10 11" key="1">
    <citation type="journal article" date="2010" name="J. Bacteriol.">
        <title>Genome sequence of the dioxin-mineralizing bacterium Sphingomonas wittichii RW1.</title>
        <authorList>
            <person name="Miller T.R."/>
            <person name="Delcher A.L."/>
            <person name="Salzberg S.L."/>
            <person name="Saunders E."/>
            <person name="Detter J.C."/>
            <person name="Halden R.U."/>
        </authorList>
    </citation>
    <scope>NUCLEOTIDE SEQUENCE [LARGE SCALE GENOMIC DNA]</scope>
    <source>
        <strain evidence="11">DSM 6014 / CCUG 31198 / JCM 15750 / NBRC 105917 / EY 4224 / RW1</strain>
    </source>
</reference>
<dbReference type="GO" id="GO:0016491">
    <property type="term" value="F:oxidoreductase activity"/>
    <property type="evidence" value="ECO:0007669"/>
    <property type="project" value="UniProtKB-KW"/>
</dbReference>
<evidence type="ECO:0000256" key="2">
    <source>
        <dbReference type="ARBA" id="ARBA00001966"/>
    </source>
</evidence>
<keyword evidence="4" id="KW-0288">FMN</keyword>
<dbReference type="InterPro" id="IPR013785">
    <property type="entry name" value="Aldolase_TIM"/>
</dbReference>
<dbReference type="CDD" id="cd02803">
    <property type="entry name" value="OYE_like_FMN_family"/>
    <property type="match status" value="1"/>
</dbReference>
<dbReference type="GO" id="GO:0051536">
    <property type="term" value="F:iron-sulfur cluster binding"/>
    <property type="evidence" value="ECO:0007669"/>
    <property type="project" value="UniProtKB-KW"/>
</dbReference>
<gene>
    <name evidence="10" type="ordered locus">Swit_1571</name>
</gene>
<dbReference type="InterPro" id="IPR001155">
    <property type="entry name" value="OxRdtase_FMN_N"/>
</dbReference>
<dbReference type="GO" id="GO:0046872">
    <property type="term" value="F:metal ion binding"/>
    <property type="evidence" value="ECO:0007669"/>
    <property type="project" value="UniProtKB-KW"/>
</dbReference>
<dbReference type="KEGG" id="swi:Swit_1571"/>
<comment type="cofactor">
    <cofactor evidence="1">
        <name>FMN</name>
        <dbReference type="ChEBI" id="CHEBI:58210"/>
    </cofactor>
</comment>
<dbReference type="Pfam" id="PF00724">
    <property type="entry name" value="Oxidored_FMN"/>
    <property type="match status" value="1"/>
</dbReference>
<evidence type="ECO:0000256" key="3">
    <source>
        <dbReference type="ARBA" id="ARBA00022630"/>
    </source>
</evidence>
<accession>A0A9J9HAT3</accession>
<evidence type="ECO:0000256" key="1">
    <source>
        <dbReference type="ARBA" id="ARBA00001917"/>
    </source>
</evidence>
<dbReference type="Proteomes" id="UP000001989">
    <property type="component" value="Chromosome"/>
</dbReference>
<evidence type="ECO:0000256" key="8">
    <source>
        <dbReference type="ARBA" id="ARBA00023014"/>
    </source>
</evidence>
<organism evidence="10 11">
    <name type="scientific">Rhizorhabdus wittichii (strain DSM 6014 / CCUG 31198 / JCM 15750 / NBRC 105917 / EY 4224 / RW1)</name>
    <name type="common">Sphingomonas wittichii</name>
    <dbReference type="NCBI Taxonomy" id="392499"/>
    <lineage>
        <taxon>Bacteria</taxon>
        <taxon>Pseudomonadati</taxon>
        <taxon>Pseudomonadota</taxon>
        <taxon>Alphaproteobacteria</taxon>
        <taxon>Sphingomonadales</taxon>
        <taxon>Sphingomonadaceae</taxon>
        <taxon>Rhizorhabdus</taxon>
    </lineage>
</organism>
<keyword evidence="11" id="KW-1185">Reference proteome</keyword>
<dbReference type="EMBL" id="CP000699">
    <property type="protein sequence ID" value="ABQ67934.1"/>
    <property type="molecule type" value="Genomic_DNA"/>
</dbReference>
<evidence type="ECO:0000313" key="11">
    <source>
        <dbReference type="Proteomes" id="UP000001989"/>
    </source>
</evidence>
<feature type="domain" description="NADH:flavin oxidoreductase/NADH oxidase N-terminal" evidence="9">
    <location>
        <begin position="37"/>
        <end position="378"/>
    </location>
</feature>
<dbReference type="PANTHER" id="PTHR42917">
    <property type="entry name" value="2,4-DIENOYL-COA REDUCTASE"/>
    <property type="match status" value="1"/>
</dbReference>
<keyword evidence="3" id="KW-0285">Flavoprotein</keyword>
<keyword evidence="7" id="KW-0408">Iron</keyword>
<dbReference type="Gene3D" id="3.20.20.70">
    <property type="entry name" value="Aldolase class I"/>
    <property type="match status" value="1"/>
</dbReference>
<evidence type="ECO:0000313" key="10">
    <source>
        <dbReference type="EMBL" id="ABQ67934.1"/>
    </source>
</evidence>
<dbReference type="AlphaFoldDB" id="A0A9J9HAT3"/>
<proteinExistence type="predicted"/>
<dbReference type="PANTHER" id="PTHR42917:SF2">
    <property type="entry name" value="2,4-DIENOYL-COA REDUCTASE [(2E)-ENOYL-COA-PRODUCING]"/>
    <property type="match status" value="1"/>
</dbReference>
<evidence type="ECO:0000256" key="5">
    <source>
        <dbReference type="ARBA" id="ARBA00022723"/>
    </source>
</evidence>